<dbReference type="GO" id="GO:0030170">
    <property type="term" value="F:pyridoxal phosphate binding"/>
    <property type="evidence" value="ECO:0007669"/>
    <property type="project" value="UniProtKB-UniRule"/>
</dbReference>
<feature type="modified residue" description="N6-(pyridoxal phosphate)lysine" evidence="5 7">
    <location>
        <position position="69"/>
    </location>
</feature>
<evidence type="ECO:0000256" key="2">
    <source>
        <dbReference type="ARBA" id="ARBA00022793"/>
    </source>
</evidence>
<comment type="function">
    <text evidence="5">Specifically catalyzes the decarboxylation of meso-diaminopimelate (meso-DAP) to L-lysine.</text>
</comment>
<keyword evidence="2 5" id="KW-0210">Decarboxylase</keyword>
<dbReference type="HAMAP" id="MF_02120">
    <property type="entry name" value="LysA"/>
    <property type="match status" value="1"/>
</dbReference>
<evidence type="ECO:0000256" key="5">
    <source>
        <dbReference type="HAMAP-Rule" id="MF_02120"/>
    </source>
</evidence>
<protein>
    <recommendedName>
        <fullName evidence="5 6">Diaminopimelate decarboxylase</fullName>
        <shortName evidence="5">DAP decarboxylase</shortName>
        <shortName evidence="5">DAPDC</shortName>
        <ecNumber evidence="5 6">4.1.1.20</ecNumber>
    </recommendedName>
</protein>
<dbReference type="SUPFAM" id="SSF50621">
    <property type="entry name" value="Alanine racemase C-terminal domain-like"/>
    <property type="match status" value="1"/>
</dbReference>
<evidence type="ECO:0000313" key="11">
    <source>
        <dbReference type="EMBL" id="XBY44853.1"/>
    </source>
</evidence>
<comment type="cofactor">
    <cofactor evidence="1 5 7 8">
        <name>pyridoxal 5'-phosphate</name>
        <dbReference type="ChEBI" id="CHEBI:597326"/>
    </cofactor>
</comment>
<accession>A0AAU7XCY1</accession>
<dbReference type="PANTHER" id="PTHR43727">
    <property type="entry name" value="DIAMINOPIMELATE DECARBOXYLASE"/>
    <property type="match status" value="1"/>
</dbReference>
<comment type="catalytic activity">
    <reaction evidence="5 8">
        <text>meso-2,6-diaminopimelate + H(+) = L-lysine + CO2</text>
        <dbReference type="Rhea" id="RHEA:15101"/>
        <dbReference type="ChEBI" id="CHEBI:15378"/>
        <dbReference type="ChEBI" id="CHEBI:16526"/>
        <dbReference type="ChEBI" id="CHEBI:32551"/>
        <dbReference type="ChEBI" id="CHEBI:57791"/>
        <dbReference type="EC" id="4.1.1.20"/>
    </reaction>
</comment>
<organism evidence="11">
    <name type="scientific">Methyloraptor flagellatus</name>
    <dbReference type="NCBI Taxonomy" id="3162530"/>
    <lineage>
        <taxon>Bacteria</taxon>
        <taxon>Pseudomonadati</taxon>
        <taxon>Pseudomonadota</taxon>
        <taxon>Alphaproteobacteria</taxon>
        <taxon>Hyphomicrobiales</taxon>
        <taxon>Ancalomicrobiaceae</taxon>
        <taxon>Methyloraptor</taxon>
    </lineage>
</organism>
<dbReference type="PRINTS" id="PR01179">
    <property type="entry name" value="ODADCRBXLASE"/>
</dbReference>
<dbReference type="PRINTS" id="PR01181">
    <property type="entry name" value="DAPDCRBXLASE"/>
</dbReference>
<feature type="binding site" evidence="5">
    <location>
        <position position="321"/>
    </location>
    <ligand>
        <name>substrate</name>
    </ligand>
</feature>
<dbReference type="GO" id="GO:0008836">
    <property type="term" value="F:diaminopimelate decarboxylase activity"/>
    <property type="evidence" value="ECO:0007669"/>
    <property type="project" value="UniProtKB-UniRule"/>
</dbReference>
<feature type="binding site" evidence="5">
    <location>
        <position position="382"/>
    </location>
    <ligand>
        <name>pyridoxal 5'-phosphate</name>
        <dbReference type="ChEBI" id="CHEBI:597326"/>
    </ligand>
</feature>
<keyword evidence="3 5" id="KW-0663">Pyridoxal phosphate</keyword>
<proteinExistence type="inferred from homology"/>
<evidence type="ECO:0000256" key="1">
    <source>
        <dbReference type="ARBA" id="ARBA00001933"/>
    </source>
</evidence>
<feature type="binding site" evidence="5">
    <location>
        <begin position="282"/>
        <end position="285"/>
    </location>
    <ligand>
        <name>pyridoxal 5'-phosphate</name>
        <dbReference type="ChEBI" id="CHEBI:597326"/>
    </ligand>
</feature>
<dbReference type="SUPFAM" id="SSF51419">
    <property type="entry name" value="PLP-binding barrel"/>
    <property type="match status" value="1"/>
</dbReference>
<dbReference type="InterPro" id="IPR022653">
    <property type="entry name" value="De-COase2_pyr-phos_BS"/>
</dbReference>
<dbReference type="EMBL" id="CP158568">
    <property type="protein sequence ID" value="XBY44853.1"/>
    <property type="molecule type" value="Genomic_DNA"/>
</dbReference>
<comment type="subunit">
    <text evidence="5">Homodimer.</text>
</comment>
<name>A0AAU7XCY1_9HYPH</name>
<dbReference type="GO" id="GO:0009089">
    <property type="term" value="P:lysine biosynthetic process via diaminopimelate"/>
    <property type="evidence" value="ECO:0007669"/>
    <property type="project" value="UniProtKB-UniRule"/>
</dbReference>
<dbReference type="InterPro" id="IPR029066">
    <property type="entry name" value="PLP-binding_barrel"/>
</dbReference>
<evidence type="ECO:0000259" key="9">
    <source>
        <dbReference type="Pfam" id="PF00278"/>
    </source>
</evidence>
<feature type="domain" description="Orn/DAP/Arg decarboxylase 2 N-terminal" evidence="10">
    <location>
        <begin position="45"/>
        <end position="289"/>
    </location>
</feature>
<feature type="binding site" evidence="5">
    <location>
        <position position="248"/>
    </location>
    <ligand>
        <name>pyridoxal 5'-phosphate</name>
        <dbReference type="ChEBI" id="CHEBI:597326"/>
    </ligand>
</feature>
<feature type="binding site" evidence="5">
    <location>
        <position position="354"/>
    </location>
    <ligand>
        <name>substrate</name>
    </ligand>
</feature>
<keyword evidence="5 8" id="KW-0457">Lysine biosynthesis</keyword>
<dbReference type="InterPro" id="IPR002986">
    <property type="entry name" value="DAP_deCOOHase_LysA"/>
</dbReference>
<feature type="binding site" evidence="5">
    <location>
        <position position="285"/>
    </location>
    <ligand>
        <name>substrate</name>
    </ligand>
</feature>
<comment type="pathway">
    <text evidence="5 8">Amino-acid biosynthesis; L-lysine biosynthesis via DAP pathway; L-lysine from DL-2,6-diaminopimelate: step 1/1.</text>
</comment>
<evidence type="ECO:0000256" key="8">
    <source>
        <dbReference type="RuleBase" id="RU003738"/>
    </source>
</evidence>
<dbReference type="Pfam" id="PF02784">
    <property type="entry name" value="Orn_Arg_deC_N"/>
    <property type="match status" value="1"/>
</dbReference>
<dbReference type="InterPro" id="IPR009006">
    <property type="entry name" value="Ala_racemase/Decarboxylase_C"/>
</dbReference>
<dbReference type="KEGG" id="mflg:ABS361_00640"/>
<dbReference type="RefSeq" id="WP_407049945.1">
    <property type="nucleotide sequence ID" value="NZ_CP158568.1"/>
</dbReference>
<reference evidence="11" key="1">
    <citation type="submission" date="2024-06" db="EMBL/GenBank/DDBJ databases">
        <title>Methylostella associata gen. nov., sp. nov., a novel Ancalomicrobiaceae-affiliated facultatively methylotrophic bacteria that feed on methanotrophs of the genus Methylococcus.</title>
        <authorList>
            <person name="Saltykova V."/>
            <person name="Danilova O.V."/>
            <person name="Oshkin I.Y."/>
            <person name="Belova S.E."/>
            <person name="Pimenov N.V."/>
            <person name="Dedysh S.N."/>
        </authorList>
    </citation>
    <scope>NUCLEOTIDE SEQUENCE</scope>
    <source>
        <strain evidence="11">S20</strain>
    </source>
</reference>
<comment type="similarity">
    <text evidence="5">Belongs to the Orn/Lys/Arg decarboxylase class-II family. LysA subfamily.</text>
</comment>
<dbReference type="InterPro" id="IPR000183">
    <property type="entry name" value="Orn/DAP/Arg_de-COase"/>
</dbReference>
<evidence type="ECO:0000256" key="3">
    <source>
        <dbReference type="ARBA" id="ARBA00022898"/>
    </source>
</evidence>
<dbReference type="InterPro" id="IPR022643">
    <property type="entry name" value="De-COase2_C"/>
</dbReference>
<sequence length="440" mass="46690">MDRPTRRLPSSVFAYEAGVLTLEGVSLAAIAEAVGTPFYVYSAGRLRERYRALATALAPFDVDIHFAAKANSNRAVLAVLAAEGAGADIVSGGELARALSSGIPAAKVVFSGVGKTEDEIAAALRAGIHQINAESYEELHLIDRIAGELGLVAEVALRINPDVDAETHAKITTGKKDNKFGIDADRLARLDNEVKGLANLKIVGLAMHIGSQILSAKPFLAAYGRIAELTRELRGRGFDIQRLDLGGGFGVPYENELEFSFDDLAAAIRTTVGDLGCRLSVEPGRSLVADAGVLVSRVTLVKDASPMQFAVLDAAMNDLVRPAMYDSHHDIVPVKEPVAGVQAVEYDVVGPICESSDTFAKRRKMPPVAAGDLVVLATAGAYGATMSSTYNSRALIPEVLVDAGRFAVVRRRVTIEEQMGWERLPDWAAAPALSGSRAAE</sequence>
<dbReference type="PROSITE" id="PS00878">
    <property type="entry name" value="ODR_DC_2_1"/>
    <property type="match status" value="1"/>
</dbReference>
<feature type="binding site" evidence="5">
    <location>
        <position position="382"/>
    </location>
    <ligand>
        <name>substrate</name>
    </ligand>
</feature>
<dbReference type="Gene3D" id="2.40.37.10">
    <property type="entry name" value="Lyase, Ornithine Decarboxylase, Chain A, domain 1"/>
    <property type="match status" value="1"/>
</dbReference>
<keyword evidence="4 5" id="KW-0456">Lyase</keyword>
<evidence type="ECO:0000256" key="7">
    <source>
        <dbReference type="PIRSR" id="PIRSR600183-50"/>
    </source>
</evidence>
<dbReference type="EC" id="4.1.1.20" evidence="5 6"/>
<evidence type="ECO:0000256" key="4">
    <source>
        <dbReference type="ARBA" id="ARBA00023239"/>
    </source>
</evidence>
<evidence type="ECO:0000259" key="10">
    <source>
        <dbReference type="Pfam" id="PF02784"/>
    </source>
</evidence>
<dbReference type="PANTHER" id="PTHR43727:SF2">
    <property type="entry name" value="GROUP IV DECARBOXYLASE"/>
    <property type="match status" value="1"/>
</dbReference>
<dbReference type="CDD" id="cd06828">
    <property type="entry name" value="PLPDE_III_DapDC"/>
    <property type="match status" value="1"/>
</dbReference>
<dbReference type="InterPro" id="IPR022644">
    <property type="entry name" value="De-COase2_N"/>
</dbReference>
<dbReference type="NCBIfam" id="TIGR01048">
    <property type="entry name" value="lysA"/>
    <property type="match status" value="1"/>
</dbReference>
<feature type="binding site" evidence="5">
    <location>
        <position position="325"/>
    </location>
    <ligand>
        <name>substrate</name>
    </ligand>
</feature>
<dbReference type="Gene3D" id="3.20.20.10">
    <property type="entry name" value="Alanine racemase"/>
    <property type="match status" value="1"/>
</dbReference>
<keyword evidence="5" id="KW-0028">Amino-acid biosynthesis</keyword>
<dbReference type="Pfam" id="PF00278">
    <property type="entry name" value="Orn_DAP_Arg_deC"/>
    <property type="match status" value="1"/>
</dbReference>
<feature type="active site" description="Proton donor" evidence="7">
    <location>
        <position position="353"/>
    </location>
</feature>
<gene>
    <name evidence="5 11" type="primary">lysA</name>
    <name evidence="11" type="ORF">ABS361_00640</name>
</gene>
<evidence type="ECO:0000256" key="6">
    <source>
        <dbReference type="NCBIfam" id="TIGR01048"/>
    </source>
</evidence>
<dbReference type="FunFam" id="3.20.20.10:FF:000003">
    <property type="entry name" value="Diaminopimelate decarboxylase"/>
    <property type="match status" value="1"/>
</dbReference>
<feature type="domain" description="Orn/DAP/Arg decarboxylase 2 C-terminal" evidence="9">
    <location>
        <begin position="38"/>
        <end position="380"/>
    </location>
</feature>
<dbReference type="AlphaFoldDB" id="A0AAU7XCY1"/>